<dbReference type="InterPro" id="IPR016024">
    <property type="entry name" value="ARM-type_fold"/>
</dbReference>
<evidence type="ECO:0000313" key="3">
    <source>
        <dbReference type="EMBL" id="CAE0106825.1"/>
    </source>
</evidence>
<dbReference type="PROSITE" id="PS50077">
    <property type="entry name" value="HEAT_REPEAT"/>
    <property type="match status" value="1"/>
</dbReference>
<dbReference type="GO" id="GO:0000159">
    <property type="term" value="C:protein phosphatase type 2A complex"/>
    <property type="evidence" value="ECO:0007669"/>
    <property type="project" value="TreeGrafter"/>
</dbReference>
<dbReference type="InterPro" id="IPR051023">
    <property type="entry name" value="PP2A_Regulatory_Subunit_A"/>
</dbReference>
<evidence type="ECO:0000256" key="1">
    <source>
        <dbReference type="ARBA" id="ARBA00022737"/>
    </source>
</evidence>
<evidence type="ECO:0008006" key="4">
    <source>
        <dbReference type="Google" id="ProtNLM"/>
    </source>
</evidence>
<dbReference type="InterPro" id="IPR021133">
    <property type="entry name" value="HEAT_type_2"/>
</dbReference>
<reference evidence="3" key="1">
    <citation type="submission" date="2021-01" db="EMBL/GenBank/DDBJ databases">
        <authorList>
            <person name="Corre E."/>
            <person name="Pelletier E."/>
            <person name="Niang G."/>
            <person name="Scheremetjew M."/>
            <person name="Finn R."/>
            <person name="Kale V."/>
            <person name="Holt S."/>
            <person name="Cochrane G."/>
            <person name="Meng A."/>
            <person name="Brown T."/>
            <person name="Cohen L."/>
        </authorList>
    </citation>
    <scope>NUCLEOTIDE SEQUENCE</scope>
    <source>
        <strain evidence="3">CCMP281</strain>
    </source>
</reference>
<dbReference type="GO" id="GO:0019888">
    <property type="term" value="F:protein phosphatase regulator activity"/>
    <property type="evidence" value="ECO:0007669"/>
    <property type="project" value="TreeGrafter"/>
</dbReference>
<accession>A0A7S3EVC3</accession>
<proteinExistence type="predicted"/>
<dbReference type="GO" id="GO:0005634">
    <property type="term" value="C:nucleus"/>
    <property type="evidence" value="ECO:0007669"/>
    <property type="project" value="TreeGrafter"/>
</dbReference>
<evidence type="ECO:0000256" key="2">
    <source>
        <dbReference type="PROSITE-ProRule" id="PRU00103"/>
    </source>
</evidence>
<dbReference type="Gene3D" id="1.25.10.10">
    <property type="entry name" value="Leucine-rich Repeat Variant"/>
    <property type="match status" value="1"/>
</dbReference>
<gene>
    <name evidence="3" type="ORF">HERI1096_LOCUS7484</name>
</gene>
<sequence>MGDDSKSFVLAELESGDAVRVLDVIMNLKTISMALGPAVFRLELLPKLADWIETNFFPDEVVTKLASMFGELVDFVGGPKEAACLLSPLQSLCNYDETQVREAAVSAINTICAEMPSDLLKAEFVPIFQKLAGNSDWWAPRVSACGLVHTAYKAHTLQEDVNGRREMVKLFKALCADEPMVKSAAATKMGLMLDAMGANAGGGKVEEYMSDVEKHGANLSETFVELLKDDHDYVKVAAVRSSPAIFKYWSLDDPQGPGSHWAEGATDKSWRVRVAVAEVLADVATAAKARGSNLERVREICSKLMNDPEEEVKHAMGERCASVARALDETFAEEIFPQLKALALPTDIGVIVREKLVSVLMDMAVPLKKERAVNLIVKSGLLQQLCHDENTNVRLAVLAKLTGDFFLVVRASGDHQSELFETLRPLAGSNNWRVRHSVMLCLPKLVQVLQEDEPDAYESKMNTAFGFKLFFNDDNTEKGEKAMLDQYGKDLIALPWALDPIAQIRKDYGPMCKHICKLLKGTSPSRSSNGGTWATDHILPVLHFCCTHKEYKDRYHQRIILLMGLCHIGEYVPEDKVESAVKIILEMAREKLDNGSYVPSLRLMIARDLKGIKSAVSEGFLQKEVQPCLEEMEKDADPDVSEYAKESLAEIRAM</sequence>
<dbReference type="SUPFAM" id="SSF48371">
    <property type="entry name" value="ARM repeat"/>
    <property type="match status" value="1"/>
</dbReference>
<keyword evidence="1" id="KW-0677">Repeat</keyword>
<feature type="repeat" description="HEAT" evidence="2">
    <location>
        <begin position="85"/>
        <end position="123"/>
    </location>
</feature>
<protein>
    <recommendedName>
        <fullName evidence="4">TOG domain-containing protein</fullName>
    </recommendedName>
</protein>
<dbReference type="PANTHER" id="PTHR10648:SF4">
    <property type="entry name" value="PROTEIN PHOSPHATASE 2 (FORMERLY 2A), REGULATORY SUBUNIT A, BETA ISOFORM-RELATED"/>
    <property type="match status" value="1"/>
</dbReference>
<dbReference type="EMBL" id="HBHX01013406">
    <property type="protein sequence ID" value="CAE0106825.1"/>
    <property type="molecule type" value="Transcribed_RNA"/>
</dbReference>
<organism evidence="3">
    <name type="scientific">Haptolina ericina</name>
    <dbReference type="NCBI Taxonomy" id="156174"/>
    <lineage>
        <taxon>Eukaryota</taxon>
        <taxon>Haptista</taxon>
        <taxon>Haptophyta</taxon>
        <taxon>Prymnesiophyceae</taxon>
        <taxon>Prymnesiales</taxon>
        <taxon>Prymnesiaceae</taxon>
        <taxon>Haptolina</taxon>
    </lineage>
</organism>
<dbReference type="AlphaFoldDB" id="A0A7S3EVC3"/>
<dbReference type="GO" id="GO:0005829">
    <property type="term" value="C:cytosol"/>
    <property type="evidence" value="ECO:0007669"/>
    <property type="project" value="TreeGrafter"/>
</dbReference>
<name>A0A7S3EVC3_9EUKA</name>
<dbReference type="PANTHER" id="PTHR10648">
    <property type="entry name" value="SERINE/THREONINE-PROTEIN PHOSPHATASE PP2A 65 KDA REGULATORY SUBUNIT"/>
    <property type="match status" value="1"/>
</dbReference>
<dbReference type="InterPro" id="IPR011989">
    <property type="entry name" value="ARM-like"/>
</dbReference>